<dbReference type="Proteomes" id="UP000515917">
    <property type="component" value="Chromosome"/>
</dbReference>
<dbReference type="AlphaFoldDB" id="A0A7G3GBN0"/>
<evidence type="ECO:0000259" key="8">
    <source>
        <dbReference type="PROSITE" id="PS51462"/>
    </source>
</evidence>
<comment type="cofactor">
    <cofactor evidence="2">
        <name>Mg(2+)</name>
        <dbReference type="ChEBI" id="CHEBI:18420"/>
    </cofactor>
</comment>
<evidence type="ECO:0000256" key="5">
    <source>
        <dbReference type="ARBA" id="ARBA00022801"/>
    </source>
</evidence>
<sequence>MQKDQHLIEEKISSERVFDGALLHINRDTVRLPDGSHATREYVIHPGAVMIIPVLPDGKLLMERQYRYPMHRVYLEFPAGKLDAGEDALACGKRELLEETGYTAQKWQKLGVHHPIISYTNEEIHFYLAEDLTAGQAQLDEGEFVECVSLSLDELIAGVLDGSITDGKTVAGIFWAEKMLSSKQDLI</sequence>
<evidence type="ECO:0000313" key="10">
    <source>
        <dbReference type="Proteomes" id="UP000515917"/>
    </source>
</evidence>
<dbReference type="GO" id="GO:0016787">
    <property type="term" value="F:hydrolase activity"/>
    <property type="evidence" value="ECO:0007669"/>
    <property type="project" value="UniProtKB-KW"/>
</dbReference>
<dbReference type="EMBL" id="CP025781">
    <property type="protein sequence ID" value="QBC44676.1"/>
    <property type="molecule type" value="Genomic_DNA"/>
</dbReference>
<keyword evidence="10" id="KW-1185">Reference proteome</keyword>
<dbReference type="GO" id="GO:0005829">
    <property type="term" value="C:cytosol"/>
    <property type="evidence" value="ECO:0007669"/>
    <property type="project" value="TreeGrafter"/>
</dbReference>
<dbReference type="GO" id="GO:0019693">
    <property type="term" value="P:ribose phosphate metabolic process"/>
    <property type="evidence" value="ECO:0007669"/>
    <property type="project" value="TreeGrafter"/>
</dbReference>
<gene>
    <name evidence="9" type="ORF">C1H71_14825</name>
</gene>
<comment type="similarity">
    <text evidence="3">Belongs to the Nudix hydrolase family. NudK subfamily.</text>
</comment>
<name>A0A7G3GBN0_9NEIS</name>
<evidence type="ECO:0000313" key="9">
    <source>
        <dbReference type="EMBL" id="QBC44676.1"/>
    </source>
</evidence>
<dbReference type="Pfam" id="PF00293">
    <property type="entry name" value="NUDIX"/>
    <property type="match status" value="1"/>
</dbReference>
<dbReference type="RefSeq" id="WP_130107207.1">
    <property type="nucleotide sequence ID" value="NZ_CP025781.1"/>
</dbReference>
<dbReference type="InterPro" id="IPR015797">
    <property type="entry name" value="NUDIX_hydrolase-like_dom_sf"/>
</dbReference>
<dbReference type="KEGG" id="ifl:C1H71_14825"/>
<evidence type="ECO:0000256" key="7">
    <source>
        <dbReference type="ARBA" id="ARBA00032272"/>
    </source>
</evidence>
<comment type="catalytic activity">
    <reaction evidence="1">
        <text>GDP-alpha-D-mannose + H2O = alpha-D-mannose 1-phosphate + GMP + 2 H(+)</text>
        <dbReference type="Rhea" id="RHEA:27978"/>
        <dbReference type="ChEBI" id="CHEBI:15377"/>
        <dbReference type="ChEBI" id="CHEBI:15378"/>
        <dbReference type="ChEBI" id="CHEBI:57527"/>
        <dbReference type="ChEBI" id="CHEBI:58115"/>
        <dbReference type="ChEBI" id="CHEBI:58409"/>
    </reaction>
</comment>
<evidence type="ECO:0000256" key="4">
    <source>
        <dbReference type="ARBA" id="ARBA00016377"/>
    </source>
</evidence>
<reference evidence="9 10" key="1">
    <citation type="submission" date="2018-01" db="EMBL/GenBank/DDBJ databases">
        <title>Genome sequence of Iodobacter sp. strain PCH194 isolated from Indian Trans-Himalaya.</title>
        <authorList>
            <person name="Kumar V."/>
            <person name="Thakur V."/>
            <person name="Kumar S."/>
            <person name="Singh D."/>
        </authorList>
    </citation>
    <scope>NUCLEOTIDE SEQUENCE [LARGE SCALE GENOMIC DNA]</scope>
    <source>
        <strain evidence="9 10">PCH194</strain>
    </source>
</reference>
<evidence type="ECO:0000256" key="2">
    <source>
        <dbReference type="ARBA" id="ARBA00001946"/>
    </source>
</evidence>
<evidence type="ECO:0000256" key="3">
    <source>
        <dbReference type="ARBA" id="ARBA00007275"/>
    </source>
</evidence>
<keyword evidence="5 9" id="KW-0378">Hydrolase</keyword>
<dbReference type="Gene3D" id="3.90.79.10">
    <property type="entry name" value="Nucleoside Triphosphate Pyrophosphohydrolase"/>
    <property type="match status" value="1"/>
</dbReference>
<dbReference type="GO" id="GO:0006753">
    <property type="term" value="P:nucleoside phosphate metabolic process"/>
    <property type="evidence" value="ECO:0007669"/>
    <property type="project" value="TreeGrafter"/>
</dbReference>
<evidence type="ECO:0000256" key="1">
    <source>
        <dbReference type="ARBA" id="ARBA00000847"/>
    </source>
</evidence>
<proteinExistence type="inferred from homology"/>
<dbReference type="PANTHER" id="PTHR11839">
    <property type="entry name" value="UDP/ADP-SUGAR PYROPHOSPHATASE"/>
    <property type="match status" value="1"/>
</dbReference>
<dbReference type="PROSITE" id="PS51462">
    <property type="entry name" value="NUDIX"/>
    <property type="match status" value="1"/>
</dbReference>
<dbReference type="InterPro" id="IPR000086">
    <property type="entry name" value="NUDIX_hydrolase_dom"/>
</dbReference>
<organism evidence="9 10">
    <name type="scientific">Iodobacter fluviatilis</name>
    <dbReference type="NCBI Taxonomy" id="537"/>
    <lineage>
        <taxon>Bacteria</taxon>
        <taxon>Pseudomonadati</taxon>
        <taxon>Pseudomonadota</taxon>
        <taxon>Betaproteobacteria</taxon>
        <taxon>Neisseriales</taxon>
        <taxon>Chitinibacteraceae</taxon>
        <taxon>Iodobacter</taxon>
    </lineage>
</organism>
<dbReference type="PANTHER" id="PTHR11839:SF18">
    <property type="entry name" value="NUDIX HYDROLASE DOMAIN-CONTAINING PROTEIN"/>
    <property type="match status" value="1"/>
</dbReference>
<evidence type="ECO:0000256" key="6">
    <source>
        <dbReference type="ARBA" id="ARBA00032162"/>
    </source>
</evidence>
<accession>A0A7G3GBN0</accession>
<feature type="domain" description="Nudix hydrolase" evidence="8">
    <location>
        <begin position="44"/>
        <end position="177"/>
    </location>
</feature>
<dbReference type="SUPFAM" id="SSF55811">
    <property type="entry name" value="Nudix"/>
    <property type="match status" value="1"/>
</dbReference>
<protein>
    <recommendedName>
        <fullName evidence="4">GDP-mannose pyrophosphatase</fullName>
    </recommendedName>
    <alternativeName>
        <fullName evidence="6">GDP-mannose hydrolase</fullName>
    </alternativeName>
    <alternativeName>
        <fullName evidence="7">GDPMK</fullName>
    </alternativeName>
</protein>